<keyword evidence="4" id="KW-1185">Reference proteome</keyword>
<evidence type="ECO:0000313" key="1">
    <source>
        <dbReference type="EMBL" id="MDT2735787.1"/>
    </source>
</evidence>
<evidence type="ECO:0000313" key="2">
    <source>
        <dbReference type="EMBL" id="MDT2769600.1"/>
    </source>
</evidence>
<evidence type="ECO:0000313" key="4">
    <source>
        <dbReference type="Proteomes" id="UP001269061"/>
    </source>
</evidence>
<gene>
    <name evidence="1" type="ORF">P7H00_01405</name>
    <name evidence="2" type="ORF">P7H46_01960</name>
</gene>
<dbReference type="InterPro" id="IPR025234">
    <property type="entry name" value="YjzH-like"/>
</dbReference>
<organism evidence="1 3">
    <name type="scientific">Enterococcus pseudoavium</name>
    <dbReference type="NCBI Taxonomy" id="44007"/>
    <lineage>
        <taxon>Bacteria</taxon>
        <taxon>Bacillati</taxon>
        <taxon>Bacillota</taxon>
        <taxon>Bacilli</taxon>
        <taxon>Lactobacillales</taxon>
        <taxon>Enterococcaceae</taxon>
        <taxon>Enterococcus</taxon>
    </lineage>
</organism>
<dbReference type="AlphaFoldDB" id="A0AAE4HZW3"/>
<sequence>MYEYKTEVLYTKTKWTTDKVQENDIVELNDLFNQRSQEGWELVTYSYMSTSLQIKGATLITYKRAK</sequence>
<reference evidence="1 4" key="1">
    <citation type="submission" date="2023-03" db="EMBL/GenBank/DDBJ databases">
        <authorList>
            <person name="Shen W."/>
            <person name="Cai J."/>
        </authorList>
    </citation>
    <scope>NUCLEOTIDE SEQUENCE</scope>
    <source>
        <strain evidence="1">P69-2</strain>
        <strain evidence="2 4">Y59</strain>
    </source>
</reference>
<name>A0AAE4HZW3_9ENTE</name>
<dbReference type="Proteomes" id="UP001269061">
    <property type="component" value="Unassembled WGS sequence"/>
</dbReference>
<proteinExistence type="predicted"/>
<evidence type="ECO:0000313" key="3">
    <source>
        <dbReference type="Proteomes" id="UP001180842"/>
    </source>
</evidence>
<protein>
    <submittedName>
        <fullName evidence="1">DUF4177 domain-containing protein</fullName>
    </submittedName>
</protein>
<comment type="caution">
    <text evidence="1">The sequence shown here is derived from an EMBL/GenBank/DDBJ whole genome shotgun (WGS) entry which is preliminary data.</text>
</comment>
<accession>A0AAE4HZW3</accession>
<dbReference type="RefSeq" id="WP_115872149.1">
    <property type="nucleotide sequence ID" value="NZ_JARQAI010000001.1"/>
</dbReference>
<dbReference type="EMBL" id="JARQAZ010000001">
    <property type="protein sequence ID" value="MDT2769600.1"/>
    <property type="molecule type" value="Genomic_DNA"/>
</dbReference>
<dbReference type="EMBL" id="JARQAI010000001">
    <property type="protein sequence ID" value="MDT2735787.1"/>
    <property type="molecule type" value="Genomic_DNA"/>
</dbReference>
<dbReference type="Pfam" id="PF13783">
    <property type="entry name" value="DUF4177"/>
    <property type="match status" value="1"/>
</dbReference>
<dbReference type="Proteomes" id="UP001180842">
    <property type="component" value="Unassembled WGS sequence"/>
</dbReference>